<evidence type="ECO:0000256" key="1">
    <source>
        <dbReference type="SAM" id="MobiDB-lite"/>
    </source>
</evidence>
<accession>A0A9Q1EVZ5</accession>
<dbReference type="EMBL" id="JAINUF010000012">
    <property type="protein sequence ID" value="KAJ8346021.1"/>
    <property type="molecule type" value="Genomic_DNA"/>
</dbReference>
<feature type="region of interest" description="Disordered" evidence="1">
    <location>
        <begin position="1"/>
        <end position="41"/>
    </location>
</feature>
<reference evidence="2" key="1">
    <citation type="journal article" date="2023" name="Science">
        <title>Genome structures resolve the early diversification of teleost fishes.</title>
        <authorList>
            <person name="Parey E."/>
            <person name="Louis A."/>
            <person name="Montfort J."/>
            <person name="Bouchez O."/>
            <person name="Roques C."/>
            <person name="Iampietro C."/>
            <person name="Lluch J."/>
            <person name="Castinel A."/>
            <person name="Donnadieu C."/>
            <person name="Desvignes T."/>
            <person name="Floi Bucao C."/>
            <person name="Jouanno E."/>
            <person name="Wen M."/>
            <person name="Mejri S."/>
            <person name="Dirks R."/>
            <person name="Jansen H."/>
            <person name="Henkel C."/>
            <person name="Chen W.J."/>
            <person name="Zahm M."/>
            <person name="Cabau C."/>
            <person name="Klopp C."/>
            <person name="Thompson A.W."/>
            <person name="Robinson-Rechavi M."/>
            <person name="Braasch I."/>
            <person name="Lecointre G."/>
            <person name="Bobe J."/>
            <person name="Postlethwait J.H."/>
            <person name="Berthelot C."/>
            <person name="Roest Crollius H."/>
            <person name="Guiguen Y."/>
        </authorList>
    </citation>
    <scope>NUCLEOTIDE SEQUENCE</scope>
    <source>
        <strain evidence="2">WJC10195</strain>
    </source>
</reference>
<dbReference type="Proteomes" id="UP001152622">
    <property type="component" value="Chromosome 12"/>
</dbReference>
<comment type="caution">
    <text evidence="2">The sequence shown here is derived from an EMBL/GenBank/DDBJ whole genome shotgun (WGS) entry which is preliminary data.</text>
</comment>
<proteinExistence type="predicted"/>
<dbReference type="AlphaFoldDB" id="A0A9Q1EVZ5"/>
<evidence type="ECO:0000313" key="3">
    <source>
        <dbReference type="Proteomes" id="UP001152622"/>
    </source>
</evidence>
<sequence length="171" mass="19524">MVQPTACKLQQGLRHSQACPPPFPRHHPSPGPESADPGQQRLQQRQHFHNPFYNMLFTSEWRTLLHYSSQGWPGTVLSRVDQPRPAPLPSGFLRCLHRGGRTENTRYRRVAGGFHGEMRLKGRAGGIGRVVPGWINAPRAAIRNNRIIAQRESRFYYRRTASSIFTVPSRH</sequence>
<organism evidence="2 3">
    <name type="scientific">Synaphobranchus kaupii</name>
    <name type="common">Kaup's arrowtooth eel</name>
    <dbReference type="NCBI Taxonomy" id="118154"/>
    <lineage>
        <taxon>Eukaryota</taxon>
        <taxon>Metazoa</taxon>
        <taxon>Chordata</taxon>
        <taxon>Craniata</taxon>
        <taxon>Vertebrata</taxon>
        <taxon>Euteleostomi</taxon>
        <taxon>Actinopterygii</taxon>
        <taxon>Neopterygii</taxon>
        <taxon>Teleostei</taxon>
        <taxon>Anguilliformes</taxon>
        <taxon>Synaphobranchidae</taxon>
        <taxon>Synaphobranchus</taxon>
    </lineage>
</organism>
<protein>
    <submittedName>
        <fullName evidence="2">Uncharacterized protein</fullName>
    </submittedName>
</protein>
<evidence type="ECO:0000313" key="2">
    <source>
        <dbReference type="EMBL" id="KAJ8346021.1"/>
    </source>
</evidence>
<keyword evidence="3" id="KW-1185">Reference proteome</keyword>
<gene>
    <name evidence="2" type="ORF">SKAU_G00302140</name>
</gene>
<name>A0A9Q1EVZ5_SYNKA</name>